<feature type="compositionally biased region" description="Low complexity" evidence="1">
    <location>
        <begin position="94"/>
        <end position="103"/>
    </location>
</feature>
<dbReference type="UCSC" id="T05F1.5">
    <property type="organism name" value="c. elegans"/>
</dbReference>
<feature type="region of interest" description="Disordered" evidence="1">
    <location>
        <begin position="31"/>
        <end position="72"/>
    </location>
</feature>
<dbReference type="Bgee" id="WBGene00011491">
    <property type="expression patterns" value="Expressed in adult organism and 1 other cell type or tissue"/>
</dbReference>
<dbReference type="FunCoup" id="O18034">
    <property type="interactions" value="17"/>
</dbReference>
<dbReference type="AlphaFoldDB" id="O18034"/>
<dbReference type="STRING" id="6239.T05F1.5.1"/>
<dbReference type="PeptideAtlas" id="O18034"/>
<dbReference type="HOGENOM" id="CLU_757004_0_0_1"/>
<evidence type="ECO:0000313" key="3">
    <source>
        <dbReference type="Proteomes" id="UP000001940"/>
    </source>
</evidence>
<dbReference type="GeneID" id="172808"/>
<evidence type="ECO:0000313" key="4">
    <source>
        <dbReference type="WormBase" id="T05F1.5"/>
    </source>
</evidence>
<organism evidence="2 3">
    <name type="scientific">Caenorhabditis elegans</name>
    <dbReference type="NCBI Taxonomy" id="6239"/>
    <lineage>
        <taxon>Eukaryota</taxon>
        <taxon>Metazoa</taxon>
        <taxon>Ecdysozoa</taxon>
        <taxon>Nematoda</taxon>
        <taxon>Chromadorea</taxon>
        <taxon>Rhabditida</taxon>
        <taxon>Rhabditina</taxon>
        <taxon>Rhabditomorpha</taxon>
        <taxon>Rhabditoidea</taxon>
        <taxon>Rhabditidae</taxon>
        <taxon>Peloderinae</taxon>
        <taxon>Caenorhabditis</taxon>
    </lineage>
</organism>
<dbReference type="AGR" id="WB:WBGene00011491"/>
<dbReference type="KEGG" id="cel:CELE_T05F1.5"/>
<name>O18034_CAEEL</name>
<reference evidence="2 3" key="1">
    <citation type="journal article" date="1998" name="Science">
        <title>Genome sequence of the nematode C. elegans: a platform for investigating biology.</title>
        <authorList>
            <consortium name="The C. elegans sequencing consortium"/>
            <person name="Sulson J.E."/>
            <person name="Waterston R."/>
        </authorList>
    </citation>
    <scope>NUCLEOTIDE SEQUENCE [LARGE SCALE GENOMIC DNA]</scope>
    <source>
        <strain evidence="2 3">Bristol N2</strain>
    </source>
</reference>
<dbReference type="PhylomeDB" id="O18034"/>
<dbReference type="IntAct" id="O18034">
    <property type="interactions" value="1"/>
</dbReference>
<dbReference type="WormBase" id="T05F1.5">
    <property type="protein sequence ID" value="CE23949"/>
    <property type="gene ID" value="WBGene00011491"/>
</dbReference>
<dbReference type="EMBL" id="BX284601">
    <property type="protein sequence ID" value="CAB04688.2"/>
    <property type="molecule type" value="Genomic_DNA"/>
</dbReference>
<evidence type="ECO:0000313" key="2">
    <source>
        <dbReference type="EMBL" id="CAB04688.2"/>
    </source>
</evidence>
<dbReference type="DIP" id="DIP-59882N"/>
<dbReference type="PIR" id="T24546">
    <property type="entry name" value="T24546"/>
</dbReference>
<protein>
    <submittedName>
        <fullName evidence="2">BTB domain-containing protein</fullName>
    </submittedName>
</protein>
<keyword evidence="3" id="KW-1185">Reference proteome</keyword>
<feature type="compositionally biased region" description="Polar residues" evidence="1">
    <location>
        <begin position="111"/>
        <end position="137"/>
    </location>
</feature>
<gene>
    <name evidence="2" type="ORF">CELE_T05F1.5</name>
    <name evidence="2 4" type="ORF">T05F1.5</name>
</gene>
<dbReference type="Proteomes" id="UP000001940">
    <property type="component" value="Chromosome I"/>
</dbReference>
<dbReference type="CTD" id="172808"/>
<sequence length="366" mass="40968">MDRSSDGSKFIEGRVKIGRKRYRFSAEKFLCFSDDSDDEPPIQISGKPASTAKPTSGSPQHHPQPIEQATTNPSVTSSLINQHNRVGNNQGHRSPSPTSSPQLSSPPPSTMVDSLSTHSESSRSNIFETTRNTSHRQQGLDLVEDDVAGTLQVDRALEKSVKMKRVWTGSTPWSPFQLDCSCLTVTCDGFSSKFKRQRVGASSGRFSWFKINTSKPTDAEMVYSKARRNGLSIRELEHDAIPSKLSEFAFHFYTFAVSDEDVSKVNRLIDEDFVGAFNADTLLKNPAQSFFFHNIDQKDVIALCALATHYNLHSVVPPLPPMQLLENDQNILEVIDNQTTMQHLENYLSKKAMEHLARLKTELEHL</sequence>
<feature type="compositionally biased region" description="Polar residues" evidence="1">
    <location>
        <begin position="52"/>
        <end position="72"/>
    </location>
</feature>
<dbReference type="PaxDb" id="6239-T05F1.5"/>
<accession>O18034</accession>
<dbReference type="InParanoid" id="O18034"/>
<evidence type="ECO:0000256" key="1">
    <source>
        <dbReference type="SAM" id="MobiDB-lite"/>
    </source>
</evidence>
<feature type="compositionally biased region" description="Polar residues" evidence="1">
    <location>
        <begin position="84"/>
        <end position="93"/>
    </location>
</feature>
<dbReference type="RefSeq" id="NP_492559.1">
    <property type="nucleotide sequence ID" value="NM_060158.5"/>
</dbReference>
<dbReference type="PIR" id="B87887">
    <property type="entry name" value="B87887"/>
</dbReference>
<proteinExistence type="predicted"/>
<feature type="region of interest" description="Disordered" evidence="1">
    <location>
        <begin position="84"/>
        <end position="138"/>
    </location>
</feature>